<dbReference type="Pfam" id="PF00697">
    <property type="entry name" value="PRAI"/>
    <property type="match status" value="1"/>
</dbReference>
<evidence type="ECO:0000256" key="4">
    <source>
        <dbReference type="ARBA" id="ARBA00022822"/>
    </source>
</evidence>
<dbReference type="InterPro" id="IPR001240">
    <property type="entry name" value="PRAI_dom"/>
</dbReference>
<dbReference type="PANTHER" id="PTHR42894:SF1">
    <property type="entry name" value="N-(5'-PHOSPHORIBOSYL)ANTHRANILATE ISOMERASE"/>
    <property type="match status" value="1"/>
</dbReference>
<reference evidence="8" key="1">
    <citation type="submission" date="2020-05" db="EMBL/GenBank/DDBJ databases">
        <authorList>
            <person name="Chiriac C."/>
            <person name="Salcher M."/>
            <person name="Ghai R."/>
            <person name="Kavagutti S V."/>
        </authorList>
    </citation>
    <scope>NUCLEOTIDE SEQUENCE</scope>
</reference>
<dbReference type="InterPro" id="IPR013785">
    <property type="entry name" value="Aldolase_TIM"/>
</dbReference>
<dbReference type="GO" id="GO:0004640">
    <property type="term" value="F:phosphoribosylanthranilate isomerase activity"/>
    <property type="evidence" value="ECO:0007669"/>
    <property type="project" value="UniProtKB-EC"/>
</dbReference>
<accession>A0A6J6GFJ0</accession>
<keyword evidence="6" id="KW-0413">Isomerase</keyword>
<dbReference type="EC" id="5.3.1.24" evidence="2"/>
<keyword evidence="5" id="KW-0057">Aromatic amino acid biosynthesis</keyword>
<keyword evidence="4" id="KW-0822">Tryptophan biosynthesis</keyword>
<evidence type="ECO:0000256" key="5">
    <source>
        <dbReference type="ARBA" id="ARBA00023141"/>
    </source>
</evidence>
<evidence type="ECO:0000313" key="8">
    <source>
        <dbReference type="EMBL" id="CAB4600066.1"/>
    </source>
</evidence>
<evidence type="ECO:0000256" key="3">
    <source>
        <dbReference type="ARBA" id="ARBA00022605"/>
    </source>
</evidence>
<evidence type="ECO:0000256" key="2">
    <source>
        <dbReference type="ARBA" id="ARBA00012572"/>
    </source>
</evidence>
<dbReference type="InterPro" id="IPR044643">
    <property type="entry name" value="TrpF_fam"/>
</dbReference>
<dbReference type="Gene3D" id="3.20.20.70">
    <property type="entry name" value="Aldolase class I"/>
    <property type="match status" value="1"/>
</dbReference>
<dbReference type="InterPro" id="IPR011060">
    <property type="entry name" value="RibuloseP-bd_barrel"/>
</dbReference>
<dbReference type="GO" id="GO:0000162">
    <property type="term" value="P:L-tryptophan biosynthetic process"/>
    <property type="evidence" value="ECO:0007669"/>
    <property type="project" value="UniProtKB-UniPathway"/>
</dbReference>
<dbReference type="CDD" id="cd00405">
    <property type="entry name" value="PRAI"/>
    <property type="match status" value="1"/>
</dbReference>
<evidence type="ECO:0000259" key="7">
    <source>
        <dbReference type="Pfam" id="PF00697"/>
    </source>
</evidence>
<keyword evidence="3" id="KW-0028">Amino-acid biosynthesis</keyword>
<protein>
    <recommendedName>
        <fullName evidence="2">phosphoribosylanthranilate isomerase</fullName>
        <ecNumber evidence="2">5.3.1.24</ecNumber>
    </recommendedName>
</protein>
<evidence type="ECO:0000256" key="1">
    <source>
        <dbReference type="ARBA" id="ARBA00004664"/>
    </source>
</evidence>
<dbReference type="PANTHER" id="PTHR42894">
    <property type="entry name" value="N-(5'-PHOSPHORIBOSYL)ANTHRANILATE ISOMERASE"/>
    <property type="match status" value="1"/>
</dbReference>
<dbReference type="UniPathway" id="UPA00035">
    <property type="reaction ID" value="UER00042"/>
</dbReference>
<dbReference type="AlphaFoldDB" id="A0A6J6GFJ0"/>
<comment type="pathway">
    <text evidence="1">Amino-acid biosynthesis; L-tryptophan biosynthesis; L-tryptophan from chorismate: step 3/5.</text>
</comment>
<proteinExistence type="inferred from homology"/>
<dbReference type="HAMAP" id="MF_00135">
    <property type="entry name" value="PRAI"/>
    <property type="match status" value="1"/>
</dbReference>
<gene>
    <name evidence="8" type="ORF">UFOPK1835_00327</name>
</gene>
<name>A0A6J6GFJ0_9ZZZZ</name>
<evidence type="ECO:0000256" key="6">
    <source>
        <dbReference type="ARBA" id="ARBA00023235"/>
    </source>
</evidence>
<feature type="domain" description="N-(5'phosphoribosyl) anthranilate isomerase (PRAI)" evidence="7">
    <location>
        <begin position="3"/>
        <end position="194"/>
    </location>
</feature>
<dbReference type="SUPFAM" id="SSF51366">
    <property type="entry name" value="Ribulose-phoshate binding barrel"/>
    <property type="match status" value="1"/>
</dbReference>
<sequence length="210" mass="22612">MYVKICGITNARDALFAVAMGADAVGFVLAASKRQVDPETLRAITLELPTDVVTVGVFRNELPGRILEIVELAGLRGVQLHGQETPADVALLRRRVPFLVQAFTVDDPRLDRVDEYDVDAILLDSPSPGSGETFDWSGIGSLVESRRVILAGGLDHENVAMAIETVRPWGVDVASGVESAPGIKDPVKVRRFIANARTALSEFPPDPRSA</sequence>
<organism evidence="8">
    <name type="scientific">freshwater metagenome</name>
    <dbReference type="NCBI Taxonomy" id="449393"/>
    <lineage>
        <taxon>unclassified sequences</taxon>
        <taxon>metagenomes</taxon>
        <taxon>ecological metagenomes</taxon>
    </lineage>
</organism>
<dbReference type="EMBL" id="CAEZUP010000008">
    <property type="protein sequence ID" value="CAB4600066.1"/>
    <property type="molecule type" value="Genomic_DNA"/>
</dbReference>